<dbReference type="EMBL" id="JAKJXH010000086">
    <property type="protein sequence ID" value="MCF7545800.1"/>
    <property type="molecule type" value="Genomic_DNA"/>
</dbReference>
<evidence type="ECO:0000259" key="1">
    <source>
        <dbReference type="Pfam" id="PF14411"/>
    </source>
</evidence>
<gene>
    <name evidence="2" type="ORF">L4G47_26840</name>
</gene>
<proteinExistence type="predicted"/>
<evidence type="ECO:0000313" key="2">
    <source>
        <dbReference type="EMBL" id="MCF7545800.1"/>
    </source>
</evidence>
<dbReference type="Proteomes" id="UP001162905">
    <property type="component" value="Unassembled WGS sequence"/>
</dbReference>
<reference evidence="2" key="1">
    <citation type="submission" date="2022-01" db="EMBL/GenBank/DDBJ databases">
        <title>Pseudomonas sp. nov. isolated from Antarctic regolith.</title>
        <authorList>
            <person name="Novakova D."/>
            <person name="Sedlar K."/>
        </authorList>
    </citation>
    <scope>NUCLEOTIDE SEQUENCE</scope>
    <source>
        <strain evidence="2">P2647</strain>
    </source>
</reference>
<comment type="caution">
    <text evidence="2">The sequence shown here is derived from an EMBL/GenBank/DDBJ whole genome shotgun (WGS) entry which is preliminary data.</text>
</comment>
<protein>
    <recommendedName>
        <fullName evidence="1">LHH domain-containing protein</fullName>
    </recommendedName>
</protein>
<keyword evidence="3" id="KW-1185">Reference proteome</keyword>
<name>A0ABS9IDR5_9PSED</name>
<organism evidence="2 3">
    <name type="scientific">Pseudomonas petrae</name>
    <dbReference type="NCBI Taxonomy" id="2912190"/>
    <lineage>
        <taxon>Bacteria</taxon>
        <taxon>Pseudomonadati</taxon>
        <taxon>Pseudomonadota</taxon>
        <taxon>Gammaproteobacteria</taxon>
        <taxon>Pseudomonadales</taxon>
        <taxon>Pseudomonadaceae</taxon>
        <taxon>Pseudomonas</taxon>
    </lineage>
</organism>
<feature type="non-terminal residue" evidence="2">
    <location>
        <position position="1"/>
    </location>
</feature>
<dbReference type="InterPro" id="IPR026834">
    <property type="entry name" value="LHH"/>
</dbReference>
<dbReference type="Pfam" id="PF14411">
    <property type="entry name" value="LHH"/>
    <property type="match status" value="1"/>
</dbReference>
<feature type="domain" description="LHH" evidence="1">
    <location>
        <begin position="440"/>
        <end position="482"/>
    </location>
</feature>
<sequence>QAKELQAEADKVDGRNDTEQMLLQNRSREMLAEANDISENWGAGGTYRQITTALIGAAGGNISAGNAAFVQGLVVNYVQQRGAGYIGDLVAKGELTEGSPLHAALHGIVACAGAAASSQSCGSGAAGAAASSLLTGLFSQSSPDESEEQREAKRNLIVSLVTGLAATSTSIDPTAANTAAGAAVDNNWLATQQIVQYKKEYAEAKGTEVFAVFAKWAFISSKQDVLTQFGIGKGLAQSGWSDVTGMAEFIAHPIDGLNGLKALVNDPAARSQFGEALVTKLNAQIDQMKTALEQGGDQNAVLLGESIGEIAWQVGSIATGVGGAASGGVALAKAGIKVGTQQLEKMAEIAKIEKLAPKNAKNPNPMSPMTDSETTILVDRNVLEAGAQGTGKALEQDAKSYFGQQRKYWTQEPIQFNGNKVYQRNDLIDPGRVDSQTGLTNMELMKNGLAPYGPDGKKINLHHILQTQDGPIAEVTQNFHQLTVAPSISTRDQIFHPE</sequence>
<evidence type="ECO:0000313" key="3">
    <source>
        <dbReference type="Proteomes" id="UP001162905"/>
    </source>
</evidence>
<accession>A0ABS9IDR5</accession>